<feature type="domain" description="NB-ARC" evidence="6">
    <location>
        <begin position="172"/>
        <end position="346"/>
    </location>
</feature>
<protein>
    <recommendedName>
        <fullName evidence="12">Disease resistance RPP13-like protein 1</fullName>
    </recommendedName>
</protein>
<feature type="domain" description="R13L1/DRL21-like LRR repeat region" evidence="9">
    <location>
        <begin position="688"/>
        <end position="815"/>
    </location>
</feature>
<evidence type="ECO:0000313" key="11">
    <source>
        <dbReference type="Proteomes" id="UP001341840"/>
    </source>
</evidence>
<evidence type="ECO:0000259" key="7">
    <source>
        <dbReference type="Pfam" id="PF18052"/>
    </source>
</evidence>
<dbReference type="PANTHER" id="PTHR36766">
    <property type="entry name" value="PLANT BROAD-SPECTRUM MILDEW RESISTANCE PROTEIN RPW8"/>
    <property type="match status" value="1"/>
</dbReference>
<dbReference type="PRINTS" id="PR00364">
    <property type="entry name" value="DISEASERSIST"/>
</dbReference>
<dbReference type="Pfam" id="PF00931">
    <property type="entry name" value="NB-ARC"/>
    <property type="match status" value="1"/>
</dbReference>
<evidence type="ECO:0000256" key="4">
    <source>
        <dbReference type="ARBA" id="ARBA00022821"/>
    </source>
</evidence>
<sequence length="1226" mass="138384">MAAKLYGGAYLSSFVDSVLDNVSKILEDDSVLYGNHSANKFLKKLKKCLLVDVAPFLDDAELKQFTDKNVKKWLVDLQDALYMADDFLDELSTKAATATATQRDPKCISSYCNSVVDSILEDSPEMEDLDKKLDDVVESKNFLRLKEGAKVDMSWRIPSTSLVVSSGIFGRDKDKEEVIKLLLDDTRHAESPLIVIPIWGLGGIGKTTLAQLIYSDAKVVEKFNTRAWVCVSENFDPVALTRTILQKISPTSSVNTDDFDSLQTRLKEALAGKTFLIVLDDVWHDQKDTWEHLLKPFQYGNYGSKILLTTRTEKVASVVATTELHYQLSLLSDEDCWLVFLKQVNLSTDSINPTLEKVGKDIVNKCNGLPLAAQGLGGLLRGNSDVKAWNLILKSEIWEISEDTIKVVPALRISYYYLPSCLKRCFVYCSLFPKDYKFDKEELVLLWMAENFLQAVGKKTPEDVGDGYFEELVARSFFQPHRTREKKFVMHDLVHDLALIFAGEFCSTAEEHDKAIEIGIKTRHLSHIAKKDYPISKLLEVCERVKHTRTFLEINLKNRIPFIVEDAPCILFMSQLKYLRALSFKSTSLESLPDSIGELIHLRYLNLSGTNIVTLPESLGRLYNLQTLKLYQCYMLKLLPVSMQNLVNLRHLDIRQTRLKEMPIGMSKLRSLQFLSNYVVGKHEGNKIRELGALANLQKSICITNLEHVVNSIEASKARMSEKDGLDLLRLYGCWSSFQNIVDFQNEKDILDKLRPHSNLKQLEIEGYWGATFPDWVGHSSHHNITKVTLAYCRNCYMLPSLGQLPSLKHLEISDFSRLEIVGAEFYRDDESSLETPFPMLETLSFESMPCWKEWHSMELNAFPQLRELTIRDCPMLRGDLPNHLPSLQSLEIQDCVKLSCCVPRAPAVSKLKIVGDNEVVEGRHLVESAMEAIKQRQLSCLTYLSISDCSSHIWLPVSAIPPTLEKLEILRCRKLEVQMDGQQQHSLQELSISESCDSVTSFSLLDAFPNLKHVVISKCEKMECIVVSGSLSSLHSLEIFNCESLKSVSMLWMGAPQLENLILVGCPDMDISPKGDPPRSLTSLKISYSDKLASSATLMNSRFQGLTDLVIQGECESVSVKSFPKEGWLPASLEYLKLCDMGSVKTLECNGLAHLTSLQKLSISGCLNLKNIEGEKLPASLIRLFIESSPSLRNRCEMKDPQVWPKISHIQEIFAGRTYIGNLTT</sequence>
<feature type="domain" description="Disease resistance N-terminal" evidence="7">
    <location>
        <begin position="14"/>
        <end position="99"/>
    </location>
</feature>
<evidence type="ECO:0008006" key="12">
    <source>
        <dbReference type="Google" id="ProtNLM"/>
    </source>
</evidence>
<dbReference type="Gene3D" id="3.80.10.10">
    <property type="entry name" value="Ribonuclease Inhibitor"/>
    <property type="match status" value="3"/>
</dbReference>
<reference evidence="10 11" key="1">
    <citation type="journal article" date="2023" name="Plants (Basel)">
        <title>Bridging the Gap: Combining Genomics and Transcriptomics Approaches to Understand Stylosanthes scabra, an Orphan Legume from the Brazilian Caatinga.</title>
        <authorList>
            <person name="Ferreira-Neto J.R.C."/>
            <person name="da Silva M.D."/>
            <person name="Binneck E."/>
            <person name="de Melo N.F."/>
            <person name="da Silva R.H."/>
            <person name="de Melo A.L.T.M."/>
            <person name="Pandolfi V."/>
            <person name="Bustamante F.O."/>
            <person name="Brasileiro-Vidal A.C."/>
            <person name="Benko-Iseppon A.M."/>
        </authorList>
    </citation>
    <scope>NUCLEOTIDE SEQUENCE [LARGE SCALE GENOMIC DNA]</scope>
    <source>
        <tissue evidence="10">Leaves</tissue>
    </source>
</reference>
<keyword evidence="11" id="KW-1185">Reference proteome</keyword>
<dbReference type="Pfam" id="PF18052">
    <property type="entry name" value="Rx_N"/>
    <property type="match status" value="1"/>
</dbReference>
<dbReference type="PANTHER" id="PTHR36766:SF51">
    <property type="entry name" value="DISEASE RESISTANCE RPP13-LIKE PROTEIN 1"/>
    <property type="match status" value="1"/>
</dbReference>
<dbReference type="InterPro" id="IPR036388">
    <property type="entry name" value="WH-like_DNA-bd_sf"/>
</dbReference>
<evidence type="ECO:0000256" key="2">
    <source>
        <dbReference type="ARBA" id="ARBA00022737"/>
    </source>
</evidence>
<keyword evidence="3" id="KW-0547">Nucleotide-binding</keyword>
<dbReference type="InterPro" id="IPR032675">
    <property type="entry name" value="LRR_dom_sf"/>
</dbReference>
<evidence type="ECO:0000259" key="6">
    <source>
        <dbReference type="Pfam" id="PF00931"/>
    </source>
</evidence>
<dbReference type="SMART" id="SM00369">
    <property type="entry name" value="LRR_TYP"/>
    <property type="match status" value="2"/>
</dbReference>
<evidence type="ECO:0000313" key="10">
    <source>
        <dbReference type="EMBL" id="MED6106621.1"/>
    </source>
</evidence>
<dbReference type="InterPro" id="IPR056789">
    <property type="entry name" value="LRR_R13L1-DRL21"/>
</dbReference>
<dbReference type="InterPro" id="IPR002182">
    <property type="entry name" value="NB-ARC"/>
</dbReference>
<keyword evidence="2" id="KW-0677">Repeat</keyword>
<accession>A0ABU6Q449</accession>
<dbReference type="Gene3D" id="1.20.5.4130">
    <property type="match status" value="1"/>
</dbReference>
<feature type="domain" description="Disease resistance protein winged helix" evidence="8">
    <location>
        <begin position="431"/>
        <end position="498"/>
    </location>
</feature>
<keyword evidence="1" id="KW-0433">Leucine-rich repeat</keyword>
<dbReference type="InterPro" id="IPR042197">
    <property type="entry name" value="Apaf_helical"/>
</dbReference>
<dbReference type="Gene3D" id="1.10.8.430">
    <property type="entry name" value="Helical domain of apoptotic protease-activating factors"/>
    <property type="match status" value="1"/>
</dbReference>
<evidence type="ECO:0000256" key="1">
    <source>
        <dbReference type="ARBA" id="ARBA00022614"/>
    </source>
</evidence>
<comment type="caution">
    <text evidence="10">The sequence shown here is derived from an EMBL/GenBank/DDBJ whole genome shotgun (WGS) entry which is preliminary data.</text>
</comment>
<dbReference type="InterPro" id="IPR027417">
    <property type="entry name" value="P-loop_NTPase"/>
</dbReference>
<gene>
    <name evidence="10" type="ORF">PIB30_005898</name>
</gene>
<dbReference type="Pfam" id="PF25019">
    <property type="entry name" value="LRR_R13L1-DRL21"/>
    <property type="match status" value="1"/>
</dbReference>
<proteinExistence type="predicted"/>
<evidence type="ECO:0000256" key="5">
    <source>
        <dbReference type="ARBA" id="ARBA00022840"/>
    </source>
</evidence>
<keyword evidence="5" id="KW-0067">ATP-binding</keyword>
<organism evidence="10 11">
    <name type="scientific">Stylosanthes scabra</name>
    <dbReference type="NCBI Taxonomy" id="79078"/>
    <lineage>
        <taxon>Eukaryota</taxon>
        <taxon>Viridiplantae</taxon>
        <taxon>Streptophyta</taxon>
        <taxon>Embryophyta</taxon>
        <taxon>Tracheophyta</taxon>
        <taxon>Spermatophyta</taxon>
        <taxon>Magnoliopsida</taxon>
        <taxon>eudicotyledons</taxon>
        <taxon>Gunneridae</taxon>
        <taxon>Pentapetalae</taxon>
        <taxon>rosids</taxon>
        <taxon>fabids</taxon>
        <taxon>Fabales</taxon>
        <taxon>Fabaceae</taxon>
        <taxon>Papilionoideae</taxon>
        <taxon>50 kb inversion clade</taxon>
        <taxon>dalbergioids sensu lato</taxon>
        <taxon>Dalbergieae</taxon>
        <taxon>Pterocarpus clade</taxon>
        <taxon>Stylosanthes</taxon>
    </lineage>
</organism>
<dbReference type="EMBL" id="JASCZI010000012">
    <property type="protein sequence ID" value="MED6106621.1"/>
    <property type="molecule type" value="Genomic_DNA"/>
</dbReference>
<keyword evidence="4" id="KW-0611">Plant defense</keyword>
<evidence type="ECO:0000259" key="9">
    <source>
        <dbReference type="Pfam" id="PF25019"/>
    </source>
</evidence>
<dbReference type="Pfam" id="PF23559">
    <property type="entry name" value="WHD_DRP"/>
    <property type="match status" value="1"/>
</dbReference>
<dbReference type="InterPro" id="IPR003591">
    <property type="entry name" value="Leu-rich_rpt_typical-subtyp"/>
</dbReference>
<dbReference type="InterPro" id="IPR058922">
    <property type="entry name" value="WHD_DRP"/>
</dbReference>
<evidence type="ECO:0000256" key="3">
    <source>
        <dbReference type="ARBA" id="ARBA00022741"/>
    </source>
</evidence>
<dbReference type="Gene3D" id="1.10.10.10">
    <property type="entry name" value="Winged helix-like DNA-binding domain superfamily/Winged helix DNA-binding domain"/>
    <property type="match status" value="1"/>
</dbReference>
<dbReference type="Proteomes" id="UP001341840">
    <property type="component" value="Unassembled WGS sequence"/>
</dbReference>
<dbReference type="SUPFAM" id="SSF52058">
    <property type="entry name" value="L domain-like"/>
    <property type="match status" value="2"/>
</dbReference>
<dbReference type="Gene3D" id="3.40.50.300">
    <property type="entry name" value="P-loop containing nucleotide triphosphate hydrolases"/>
    <property type="match status" value="1"/>
</dbReference>
<dbReference type="SUPFAM" id="SSF52540">
    <property type="entry name" value="P-loop containing nucleoside triphosphate hydrolases"/>
    <property type="match status" value="1"/>
</dbReference>
<name>A0ABU6Q449_9FABA</name>
<evidence type="ECO:0000259" key="8">
    <source>
        <dbReference type="Pfam" id="PF23559"/>
    </source>
</evidence>
<dbReference type="InterPro" id="IPR041118">
    <property type="entry name" value="Rx_N"/>
</dbReference>